<accession>A0A3P7Z3P5</accession>
<evidence type="ECO:0000313" key="3">
    <source>
        <dbReference type="Proteomes" id="UP000050761"/>
    </source>
</evidence>
<organism evidence="3 4">
    <name type="scientific">Heligmosomoides polygyrus</name>
    <name type="common">Parasitic roundworm</name>
    <dbReference type="NCBI Taxonomy" id="6339"/>
    <lineage>
        <taxon>Eukaryota</taxon>
        <taxon>Metazoa</taxon>
        <taxon>Ecdysozoa</taxon>
        <taxon>Nematoda</taxon>
        <taxon>Chromadorea</taxon>
        <taxon>Rhabditida</taxon>
        <taxon>Rhabditina</taxon>
        <taxon>Rhabditomorpha</taxon>
        <taxon>Strongyloidea</taxon>
        <taxon>Heligmosomidae</taxon>
        <taxon>Heligmosomoides</taxon>
    </lineage>
</organism>
<reference evidence="4" key="2">
    <citation type="submission" date="2019-09" db="UniProtKB">
        <authorList>
            <consortium name="WormBaseParasite"/>
        </authorList>
    </citation>
    <scope>IDENTIFICATION</scope>
</reference>
<protein>
    <submittedName>
        <fullName evidence="4">RING-type E3 ubiquitin transferase</fullName>
    </submittedName>
</protein>
<feature type="region of interest" description="Disordered" evidence="1">
    <location>
        <begin position="82"/>
        <end position="148"/>
    </location>
</feature>
<proteinExistence type="predicted"/>
<feature type="compositionally biased region" description="Basic and acidic residues" evidence="1">
    <location>
        <begin position="121"/>
        <end position="132"/>
    </location>
</feature>
<name>A0A183FX23_HELPZ</name>
<evidence type="ECO:0000313" key="4">
    <source>
        <dbReference type="WBParaSite" id="HPBE_0001305501-mRNA-1"/>
    </source>
</evidence>
<gene>
    <name evidence="2" type="ORF">HPBE_LOCUS13056</name>
</gene>
<evidence type="ECO:0000313" key="2">
    <source>
        <dbReference type="EMBL" id="VDO94721.1"/>
    </source>
</evidence>
<dbReference type="Proteomes" id="UP000050761">
    <property type="component" value="Unassembled WGS sequence"/>
</dbReference>
<feature type="compositionally biased region" description="Low complexity" evidence="1">
    <location>
        <begin position="134"/>
        <end position="148"/>
    </location>
</feature>
<dbReference type="WBParaSite" id="HPBE_0001305501-mRNA-1">
    <property type="protein sequence ID" value="HPBE_0001305501-mRNA-1"/>
    <property type="gene ID" value="HPBE_0001305501"/>
</dbReference>
<keyword evidence="3" id="KW-1185">Reference proteome</keyword>
<reference evidence="2 3" key="1">
    <citation type="submission" date="2018-11" db="EMBL/GenBank/DDBJ databases">
        <authorList>
            <consortium name="Pathogen Informatics"/>
        </authorList>
    </citation>
    <scope>NUCLEOTIDE SEQUENCE [LARGE SCALE GENOMIC DNA]</scope>
</reference>
<evidence type="ECO:0000256" key="1">
    <source>
        <dbReference type="SAM" id="MobiDB-lite"/>
    </source>
</evidence>
<dbReference type="AlphaFoldDB" id="A0A183FX23"/>
<dbReference type="EMBL" id="UZAH01027758">
    <property type="protein sequence ID" value="VDO94721.1"/>
    <property type="molecule type" value="Genomic_DNA"/>
</dbReference>
<accession>A0A183FX23</accession>
<sequence length="148" mass="15971">MKDSSAAEVFDKGRLRIHSYFYNTRGQDMGNEMKWLTASPGPGRPVAPARVVPYCAGCQFTSDALVTASGDLLKRAIWNKVYEQPHRSGSPRTRHAPRLDSRRTRPLRSSSEWLTLAGNARGREGLGAHDGEPSSGSADVGGASADGE</sequence>